<organism evidence="1 2">
    <name type="scientific">Irpex rosettiformis</name>
    <dbReference type="NCBI Taxonomy" id="378272"/>
    <lineage>
        <taxon>Eukaryota</taxon>
        <taxon>Fungi</taxon>
        <taxon>Dikarya</taxon>
        <taxon>Basidiomycota</taxon>
        <taxon>Agaricomycotina</taxon>
        <taxon>Agaricomycetes</taxon>
        <taxon>Polyporales</taxon>
        <taxon>Irpicaceae</taxon>
        <taxon>Irpex</taxon>
    </lineage>
</organism>
<proteinExistence type="predicted"/>
<sequence>MLASSLPTSLRTPLCRQISSTASRKVKNGKKPQLPPKKMRALVSLYHEAGEFITPQNLSSKVDYAFHEQRNIFLSSTDKREKTLRDLHKEVETRKSLPKLSSGVMEPSVDDYYSYDNGTNSVDWSSKDTERRARLKAALYGTGPPSEVPSPGYEVLVEEHERIQKLLKDE</sequence>
<keyword evidence="2" id="KW-1185">Reference proteome</keyword>
<protein>
    <submittedName>
        <fullName evidence="1">Uncharacterized protein</fullName>
    </submittedName>
</protein>
<dbReference type="EMBL" id="MU274903">
    <property type="protein sequence ID" value="KAI0092809.1"/>
    <property type="molecule type" value="Genomic_DNA"/>
</dbReference>
<reference evidence="1" key="1">
    <citation type="journal article" date="2021" name="Environ. Microbiol.">
        <title>Gene family expansions and transcriptome signatures uncover fungal adaptations to wood decay.</title>
        <authorList>
            <person name="Hage H."/>
            <person name="Miyauchi S."/>
            <person name="Viragh M."/>
            <person name="Drula E."/>
            <person name="Min B."/>
            <person name="Chaduli D."/>
            <person name="Navarro D."/>
            <person name="Favel A."/>
            <person name="Norest M."/>
            <person name="Lesage-Meessen L."/>
            <person name="Balint B."/>
            <person name="Merenyi Z."/>
            <person name="de Eugenio L."/>
            <person name="Morin E."/>
            <person name="Martinez A.T."/>
            <person name="Baldrian P."/>
            <person name="Stursova M."/>
            <person name="Martinez M.J."/>
            <person name="Novotny C."/>
            <person name="Magnuson J.K."/>
            <person name="Spatafora J.W."/>
            <person name="Maurice S."/>
            <person name="Pangilinan J."/>
            <person name="Andreopoulos W."/>
            <person name="LaButti K."/>
            <person name="Hundley H."/>
            <person name="Na H."/>
            <person name="Kuo A."/>
            <person name="Barry K."/>
            <person name="Lipzen A."/>
            <person name="Henrissat B."/>
            <person name="Riley R."/>
            <person name="Ahrendt S."/>
            <person name="Nagy L.G."/>
            <person name="Grigoriev I.V."/>
            <person name="Martin F."/>
            <person name="Rosso M.N."/>
        </authorList>
    </citation>
    <scope>NUCLEOTIDE SEQUENCE</scope>
    <source>
        <strain evidence="1">CBS 384.51</strain>
    </source>
</reference>
<name>A0ACB8UEW0_9APHY</name>
<comment type="caution">
    <text evidence="1">The sequence shown here is derived from an EMBL/GenBank/DDBJ whole genome shotgun (WGS) entry which is preliminary data.</text>
</comment>
<dbReference type="Proteomes" id="UP001055072">
    <property type="component" value="Unassembled WGS sequence"/>
</dbReference>
<evidence type="ECO:0000313" key="2">
    <source>
        <dbReference type="Proteomes" id="UP001055072"/>
    </source>
</evidence>
<evidence type="ECO:0000313" key="1">
    <source>
        <dbReference type="EMBL" id="KAI0092809.1"/>
    </source>
</evidence>
<accession>A0ACB8UEW0</accession>
<gene>
    <name evidence="1" type="ORF">BDY19DRAFT_926404</name>
</gene>